<dbReference type="SUPFAM" id="SSF51735">
    <property type="entry name" value="NAD(P)-binding Rossmann-fold domains"/>
    <property type="match status" value="1"/>
</dbReference>
<reference evidence="3" key="1">
    <citation type="journal article" date="2019" name="Int. J. Syst. Evol. Microbiol.">
        <title>The Global Catalogue of Microorganisms (GCM) 10K type strain sequencing project: providing services to taxonomists for standard genome sequencing and annotation.</title>
        <authorList>
            <consortium name="The Broad Institute Genomics Platform"/>
            <consortium name="The Broad Institute Genome Sequencing Center for Infectious Disease"/>
            <person name="Wu L."/>
            <person name="Ma J."/>
        </authorList>
    </citation>
    <scope>NUCLEOTIDE SEQUENCE [LARGE SCALE GENOMIC DNA]</scope>
    <source>
        <strain evidence="3">CGMCC 4.7645</strain>
    </source>
</reference>
<organism evidence="2 3">
    <name type="scientific">Amycolatopsis pigmentata</name>
    <dbReference type="NCBI Taxonomy" id="450801"/>
    <lineage>
        <taxon>Bacteria</taxon>
        <taxon>Bacillati</taxon>
        <taxon>Actinomycetota</taxon>
        <taxon>Actinomycetes</taxon>
        <taxon>Pseudonocardiales</taxon>
        <taxon>Pseudonocardiaceae</taxon>
        <taxon>Amycolatopsis</taxon>
    </lineage>
</organism>
<dbReference type="Pfam" id="PF00106">
    <property type="entry name" value="adh_short"/>
    <property type="match status" value="1"/>
</dbReference>
<dbReference type="PANTHER" id="PTHR42879:SF6">
    <property type="entry name" value="NADPH-DEPENDENT REDUCTASE BACG"/>
    <property type="match status" value="1"/>
</dbReference>
<dbReference type="Gene3D" id="3.40.50.720">
    <property type="entry name" value="NAD(P)-binding Rossmann-like Domain"/>
    <property type="match status" value="1"/>
</dbReference>
<sequence>MELGLTGKRAIVTGGSRGIGLAIADSLAAEGAHVALIARNTDELARAAEHVGRHATRVVPVSTDTRDDDAVRAMVDRVAGVFGGVDILVNAAAEPAFAAPPPLAELTDDALRAEIETKVLGYLRCIRAVVPHMIAAGWGRVVNIAGLAARRTGALVGTVRNVSVAGMTKNLADELGPSGITVNVVHPGLTVTERVAKAVADRAASEGKSTADVIAAMARDVSIGRLVTSAELAEVVTFLVSERSAAINGESIDAGGGEKGVIHY</sequence>
<name>A0ABW5FYS7_9PSEU</name>
<dbReference type="EC" id="1.1.1.-" evidence="2"/>
<accession>A0ABW5FYS7</accession>
<keyword evidence="2" id="KW-0560">Oxidoreductase</keyword>
<keyword evidence="3" id="KW-1185">Reference proteome</keyword>
<evidence type="ECO:0000313" key="3">
    <source>
        <dbReference type="Proteomes" id="UP001597417"/>
    </source>
</evidence>
<protein>
    <submittedName>
        <fullName evidence="2">SDR family NAD(P)-dependent oxidoreductase</fullName>
        <ecNumber evidence="2">1.1.1.-</ecNumber>
    </submittedName>
</protein>
<comment type="caution">
    <text evidence="2">The sequence shown here is derived from an EMBL/GenBank/DDBJ whole genome shotgun (WGS) entry which is preliminary data.</text>
</comment>
<dbReference type="InterPro" id="IPR050259">
    <property type="entry name" value="SDR"/>
</dbReference>
<dbReference type="RefSeq" id="WP_378267841.1">
    <property type="nucleotide sequence ID" value="NZ_JBHUKR010000015.1"/>
</dbReference>
<comment type="similarity">
    <text evidence="1">Belongs to the short-chain dehydrogenases/reductases (SDR) family.</text>
</comment>
<evidence type="ECO:0000313" key="2">
    <source>
        <dbReference type="EMBL" id="MFD2419810.1"/>
    </source>
</evidence>
<dbReference type="EMBL" id="JBHUKR010000015">
    <property type="protein sequence ID" value="MFD2419810.1"/>
    <property type="molecule type" value="Genomic_DNA"/>
</dbReference>
<dbReference type="GO" id="GO:0016491">
    <property type="term" value="F:oxidoreductase activity"/>
    <property type="evidence" value="ECO:0007669"/>
    <property type="project" value="UniProtKB-KW"/>
</dbReference>
<dbReference type="Proteomes" id="UP001597417">
    <property type="component" value="Unassembled WGS sequence"/>
</dbReference>
<proteinExistence type="inferred from homology"/>
<dbReference type="PANTHER" id="PTHR42879">
    <property type="entry name" value="3-OXOACYL-(ACYL-CARRIER-PROTEIN) REDUCTASE"/>
    <property type="match status" value="1"/>
</dbReference>
<dbReference type="InterPro" id="IPR036291">
    <property type="entry name" value="NAD(P)-bd_dom_sf"/>
</dbReference>
<gene>
    <name evidence="2" type="ORF">ACFSXZ_26120</name>
</gene>
<dbReference type="InterPro" id="IPR002347">
    <property type="entry name" value="SDR_fam"/>
</dbReference>
<dbReference type="PRINTS" id="PR00081">
    <property type="entry name" value="GDHRDH"/>
</dbReference>
<evidence type="ECO:0000256" key="1">
    <source>
        <dbReference type="ARBA" id="ARBA00006484"/>
    </source>
</evidence>